<keyword evidence="5" id="KW-1185">Reference proteome</keyword>
<dbReference type="PROSITE" id="PS50222">
    <property type="entry name" value="EF_HAND_2"/>
    <property type="match status" value="1"/>
</dbReference>
<dbReference type="InterPro" id="IPR050145">
    <property type="entry name" value="Centrin_CML-like"/>
</dbReference>
<evidence type="ECO:0000259" key="3">
    <source>
        <dbReference type="PROSITE" id="PS50222"/>
    </source>
</evidence>
<reference evidence="4 5" key="1">
    <citation type="submission" date="2020-10" db="EMBL/GenBank/DDBJ databases">
        <title>The Coptis chinensis genome and diversification of protoberbering-type alkaloids.</title>
        <authorList>
            <person name="Wang B."/>
            <person name="Shu S."/>
            <person name="Song C."/>
            <person name="Liu Y."/>
        </authorList>
    </citation>
    <scope>NUCLEOTIDE SEQUENCE [LARGE SCALE GENOMIC DNA]</scope>
    <source>
        <strain evidence="4">HL-2020</strain>
        <tissue evidence="4">Leaf</tissue>
    </source>
</reference>
<dbReference type="SUPFAM" id="SSF47473">
    <property type="entry name" value="EF-hand"/>
    <property type="match status" value="1"/>
</dbReference>
<organism evidence="4 5">
    <name type="scientific">Coptis chinensis</name>
    <dbReference type="NCBI Taxonomy" id="261450"/>
    <lineage>
        <taxon>Eukaryota</taxon>
        <taxon>Viridiplantae</taxon>
        <taxon>Streptophyta</taxon>
        <taxon>Embryophyta</taxon>
        <taxon>Tracheophyta</taxon>
        <taxon>Spermatophyta</taxon>
        <taxon>Magnoliopsida</taxon>
        <taxon>Ranunculales</taxon>
        <taxon>Ranunculaceae</taxon>
        <taxon>Coptidoideae</taxon>
        <taxon>Coptis</taxon>
    </lineage>
</organism>
<dbReference type="GO" id="GO:0005509">
    <property type="term" value="F:calcium ion binding"/>
    <property type="evidence" value="ECO:0007669"/>
    <property type="project" value="InterPro"/>
</dbReference>
<dbReference type="Gene3D" id="1.10.238.10">
    <property type="entry name" value="EF-hand"/>
    <property type="match status" value="1"/>
</dbReference>
<name>A0A835LD61_9MAGN</name>
<evidence type="ECO:0000256" key="1">
    <source>
        <dbReference type="ARBA" id="ARBA00022737"/>
    </source>
</evidence>
<dbReference type="AlphaFoldDB" id="A0A835LD61"/>
<dbReference type="InterPro" id="IPR002048">
    <property type="entry name" value="EF_hand_dom"/>
</dbReference>
<dbReference type="OrthoDB" id="5590282at2759"/>
<dbReference type="PANTHER" id="PTHR23050">
    <property type="entry name" value="CALCIUM BINDING PROTEIN"/>
    <property type="match status" value="1"/>
</dbReference>
<sequence length="214" mass="24674">MGLEVLSKTPNLYEAGLPVEKAKKTHDINLRNLVVKMKTNIFKFLNFEMGNPTIKTFLWRFTRTAQGDCEVILQSTIRVPRLLPCRAKFIGLWLPKVPTHSLVSCSIIFLTNFTLQSKMYPWAVKFNELNVNWKENSYHLHTIEDEVLIFMGCLVNSKSKVFDTDSEEELKEAFRVFDKDQNGFISAAELRHVMTNLGEKMEMDKSTTRSSSKS</sequence>
<dbReference type="EMBL" id="JADFTS010000009">
    <property type="protein sequence ID" value="KAF9590185.1"/>
    <property type="molecule type" value="Genomic_DNA"/>
</dbReference>
<dbReference type="Proteomes" id="UP000631114">
    <property type="component" value="Unassembled WGS sequence"/>
</dbReference>
<comment type="caution">
    <text evidence="4">The sequence shown here is derived from an EMBL/GenBank/DDBJ whole genome shotgun (WGS) entry which is preliminary data.</text>
</comment>
<evidence type="ECO:0000313" key="4">
    <source>
        <dbReference type="EMBL" id="KAF9590185.1"/>
    </source>
</evidence>
<evidence type="ECO:0000313" key="5">
    <source>
        <dbReference type="Proteomes" id="UP000631114"/>
    </source>
</evidence>
<protein>
    <recommendedName>
        <fullName evidence="3">EF-hand domain-containing protein</fullName>
    </recommendedName>
</protein>
<keyword evidence="2" id="KW-0106">Calcium</keyword>
<dbReference type="InterPro" id="IPR018247">
    <property type="entry name" value="EF_Hand_1_Ca_BS"/>
</dbReference>
<dbReference type="CDD" id="cd00051">
    <property type="entry name" value="EFh"/>
    <property type="match status" value="1"/>
</dbReference>
<keyword evidence="1" id="KW-0677">Repeat</keyword>
<gene>
    <name evidence="4" type="ORF">IFM89_031840</name>
</gene>
<proteinExistence type="predicted"/>
<feature type="domain" description="EF-hand" evidence="3">
    <location>
        <begin position="165"/>
        <end position="200"/>
    </location>
</feature>
<dbReference type="FunFam" id="1.10.238.10:FF:000001">
    <property type="entry name" value="Calmodulin 1"/>
    <property type="match status" value="1"/>
</dbReference>
<evidence type="ECO:0000256" key="2">
    <source>
        <dbReference type="ARBA" id="ARBA00022837"/>
    </source>
</evidence>
<dbReference type="PROSITE" id="PS00018">
    <property type="entry name" value="EF_HAND_1"/>
    <property type="match status" value="1"/>
</dbReference>
<accession>A0A835LD61</accession>
<dbReference type="InterPro" id="IPR011992">
    <property type="entry name" value="EF-hand-dom_pair"/>
</dbReference>
<dbReference type="Pfam" id="PF13405">
    <property type="entry name" value="EF-hand_6"/>
    <property type="match status" value="1"/>
</dbReference>
<dbReference type="SMART" id="SM00054">
    <property type="entry name" value="EFh"/>
    <property type="match status" value="1"/>
</dbReference>